<evidence type="ECO:0000313" key="1">
    <source>
        <dbReference type="EMBL" id="KKK72437.1"/>
    </source>
</evidence>
<gene>
    <name evidence="1" type="ORF">LCGC14_2903870</name>
</gene>
<comment type="caution">
    <text evidence="1">The sequence shown here is derived from an EMBL/GenBank/DDBJ whole genome shotgun (WGS) entry which is preliminary data.</text>
</comment>
<sequence>MKFVDYRYRIEIGLDLSLEEVAHCIQIALCHYDWHCKAVAKEGGWLHNWRRAIWNGFSSPKYLTWAQLDTLCKILEQERYCQDELHLWFPIHQRLIQARDESEKVNA</sequence>
<dbReference type="AlphaFoldDB" id="A0A0F8XTM0"/>
<name>A0A0F8XTM0_9ZZZZ</name>
<dbReference type="EMBL" id="LAZR01057256">
    <property type="protein sequence ID" value="KKK72437.1"/>
    <property type="molecule type" value="Genomic_DNA"/>
</dbReference>
<protein>
    <submittedName>
        <fullName evidence="1">Uncharacterized protein</fullName>
    </submittedName>
</protein>
<proteinExistence type="predicted"/>
<organism evidence="1">
    <name type="scientific">marine sediment metagenome</name>
    <dbReference type="NCBI Taxonomy" id="412755"/>
    <lineage>
        <taxon>unclassified sequences</taxon>
        <taxon>metagenomes</taxon>
        <taxon>ecological metagenomes</taxon>
    </lineage>
</organism>
<reference evidence="1" key="1">
    <citation type="journal article" date="2015" name="Nature">
        <title>Complex archaea that bridge the gap between prokaryotes and eukaryotes.</title>
        <authorList>
            <person name="Spang A."/>
            <person name="Saw J.H."/>
            <person name="Jorgensen S.L."/>
            <person name="Zaremba-Niedzwiedzka K."/>
            <person name="Martijn J."/>
            <person name="Lind A.E."/>
            <person name="van Eijk R."/>
            <person name="Schleper C."/>
            <person name="Guy L."/>
            <person name="Ettema T.J."/>
        </authorList>
    </citation>
    <scope>NUCLEOTIDE SEQUENCE</scope>
</reference>
<accession>A0A0F8XTM0</accession>